<evidence type="ECO:0000313" key="2">
    <source>
        <dbReference type="Proteomes" id="UP000627166"/>
    </source>
</evidence>
<evidence type="ECO:0000313" key="1">
    <source>
        <dbReference type="EMBL" id="MBD8046783.1"/>
    </source>
</evidence>
<name>A0ABR8YR99_9CLOT</name>
<protein>
    <submittedName>
        <fullName evidence="1">Uncharacterized protein</fullName>
    </submittedName>
</protein>
<comment type="caution">
    <text evidence="1">The sequence shown here is derived from an EMBL/GenBank/DDBJ whole genome shotgun (WGS) entry which is preliminary data.</text>
</comment>
<gene>
    <name evidence="1" type="ORF">H9637_06960</name>
</gene>
<accession>A0ABR8YR99</accession>
<reference evidence="1 2" key="1">
    <citation type="submission" date="2020-08" db="EMBL/GenBank/DDBJ databases">
        <title>A Genomic Blueprint of the Chicken Gut Microbiome.</title>
        <authorList>
            <person name="Gilroy R."/>
            <person name="Ravi A."/>
            <person name="Getino M."/>
            <person name="Pursley I."/>
            <person name="Horton D.L."/>
            <person name="Alikhan N.-F."/>
            <person name="Baker D."/>
            <person name="Gharbi K."/>
            <person name="Hall N."/>
            <person name="Watson M."/>
            <person name="Adriaenssens E.M."/>
            <person name="Foster-Nyarko E."/>
            <person name="Jarju S."/>
            <person name="Secka A."/>
            <person name="Antonio M."/>
            <person name="Oren A."/>
            <person name="Chaudhuri R."/>
            <person name="La Ragione R.M."/>
            <person name="Hildebrand F."/>
            <person name="Pallen M.J."/>
        </authorList>
    </citation>
    <scope>NUCLEOTIDE SEQUENCE [LARGE SCALE GENOMIC DNA]</scope>
    <source>
        <strain evidence="1 2">N37</strain>
    </source>
</reference>
<dbReference type="EMBL" id="JACSQB010000048">
    <property type="protein sequence ID" value="MBD8046783.1"/>
    <property type="molecule type" value="Genomic_DNA"/>
</dbReference>
<dbReference type="Proteomes" id="UP000627166">
    <property type="component" value="Unassembled WGS sequence"/>
</dbReference>
<organism evidence="1 2">
    <name type="scientific">Clostridium faecium</name>
    <dbReference type="NCBI Taxonomy" id="2762223"/>
    <lineage>
        <taxon>Bacteria</taxon>
        <taxon>Bacillati</taxon>
        <taxon>Bacillota</taxon>
        <taxon>Clostridia</taxon>
        <taxon>Eubacteriales</taxon>
        <taxon>Clostridiaceae</taxon>
        <taxon>Clostridium</taxon>
    </lineage>
</organism>
<dbReference type="RefSeq" id="WP_191739750.1">
    <property type="nucleotide sequence ID" value="NZ_JACSQB010000048.1"/>
</dbReference>
<proteinExistence type="predicted"/>
<keyword evidence="2" id="KW-1185">Reference proteome</keyword>
<sequence length="77" mass="8843">MNNCTFLHIGGGICPYQTKKCVKPCNKYAAIGDDSKEIFHDWNNGIDELKDRLKLKYFKETQKSVDDINDIDDFLGI</sequence>